<dbReference type="PROSITE" id="PS00625">
    <property type="entry name" value="RCC1_1"/>
    <property type="match status" value="1"/>
</dbReference>
<evidence type="ECO:0000256" key="1">
    <source>
        <dbReference type="ARBA" id="ARBA00022658"/>
    </source>
</evidence>
<dbReference type="InterPro" id="IPR009091">
    <property type="entry name" value="RCC1/BLIP-II"/>
</dbReference>
<feature type="compositionally biased region" description="Basic residues" evidence="4">
    <location>
        <begin position="85"/>
        <end position="98"/>
    </location>
</feature>
<evidence type="ECO:0000256" key="4">
    <source>
        <dbReference type="SAM" id="MobiDB-lite"/>
    </source>
</evidence>
<dbReference type="PANTHER" id="PTHR45982:SF1">
    <property type="entry name" value="REGULATOR OF CHROMOSOME CONDENSATION"/>
    <property type="match status" value="1"/>
</dbReference>
<accession>A0AAV0AYN2</accession>
<evidence type="ECO:0000313" key="7">
    <source>
        <dbReference type="Proteomes" id="UP001153365"/>
    </source>
</evidence>
<proteinExistence type="predicted"/>
<evidence type="ECO:0000313" key="6">
    <source>
        <dbReference type="EMBL" id="CAH7675573.1"/>
    </source>
</evidence>
<dbReference type="Pfam" id="PF13540">
    <property type="entry name" value="RCC1_2"/>
    <property type="match status" value="1"/>
</dbReference>
<feature type="region of interest" description="Disordered" evidence="4">
    <location>
        <begin position="70"/>
        <end position="120"/>
    </location>
</feature>
<organism evidence="6 7">
    <name type="scientific">Phakopsora pachyrhizi</name>
    <name type="common">Asian soybean rust disease fungus</name>
    <dbReference type="NCBI Taxonomy" id="170000"/>
    <lineage>
        <taxon>Eukaryota</taxon>
        <taxon>Fungi</taxon>
        <taxon>Dikarya</taxon>
        <taxon>Basidiomycota</taxon>
        <taxon>Pucciniomycotina</taxon>
        <taxon>Pucciniomycetes</taxon>
        <taxon>Pucciniales</taxon>
        <taxon>Phakopsoraceae</taxon>
        <taxon>Phakopsora</taxon>
    </lineage>
</organism>
<keyword evidence="7" id="KW-1185">Reference proteome</keyword>
<dbReference type="InterPro" id="IPR058923">
    <property type="entry name" value="RCC1-like_dom"/>
</dbReference>
<feature type="compositionally biased region" description="Low complexity" evidence="4">
    <location>
        <begin position="70"/>
        <end position="84"/>
    </location>
</feature>
<evidence type="ECO:0000259" key="5">
    <source>
        <dbReference type="Pfam" id="PF25390"/>
    </source>
</evidence>
<feature type="compositionally biased region" description="Basic and acidic residues" evidence="4">
    <location>
        <begin position="16"/>
        <end position="34"/>
    </location>
</feature>
<evidence type="ECO:0000256" key="3">
    <source>
        <dbReference type="PROSITE-ProRule" id="PRU00235"/>
    </source>
</evidence>
<feature type="repeat" description="RCC1" evidence="3">
    <location>
        <begin position="442"/>
        <end position="504"/>
    </location>
</feature>
<name>A0AAV0AYN2_PHAPC</name>
<dbReference type="AlphaFoldDB" id="A0AAV0AYN2"/>
<dbReference type="PROSITE" id="PS50012">
    <property type="entry name" value="RCC1_3"/>
    <property type="match status" value="6"/>
</dbReference>
<dbReference type="PANTHER" id="PTHR45982">
    <property type="entry name" value="REGULATOR OF CHROMOSOME CONDENSATION"/>
    <property type="match status" value="1"/>
</dbReference>
<dbReference type="PRINTS" id="PR00633">
    <property type="entry name" value="RCCNDNSATION"/>
</dbReference>
<dbReference type="InterPro" id="IPR000408">
    <property type="entry name" value="Reg_chr_condens"/>
</dbReference>
<dbReference type="GO" id="GO:0005737">
    <property type="term" value="C:cytoplasm"/>
    <property type="evidence" value="ECO:0007669"/>
    <property type="project" value="TreeGrafter"/>
</dbReference>
<keyword evidence="2" id="KW-0677">Repeat</keyword>
<feature type="repeat" description="RCC1" evidence="3">
    <location>
        <begin position="331"/>
        <end position="388"/>
    </location>
</feature>
<dbReference type="GO" id="GO:0005085">
    <property type="term" value="F:guanyl-nucleotide exchange factor activity"/>
    <property type="evidence" value="ECO:0007669"/>
    <property type="project" value="TreeGrafter"/>
</dbReference>
<dbReference type="Pfam" id="PF25390">
    <property type="entry name" value="WD40_RLD"/>
    <property type="match status" value="1"/>
</dbReference>
<dbReference type="EMBL" id="CALTRL010002370">
    <property type="protein sequence ID" value="CAH7675573.1"/>
    <property type="molecule type" value="Genomic_DNA"/>
</dbReference>
<feature type="repeat" description="RCC1" evidence="3">
    <location>
        <begin position="266"/>
        <end position="330"/>
    </location>
</feature>
<reference evidence="6" key="1">
    <citation type="submission" date="2022-06" db="EMBL/GenBank/DDBJ databases">
        <authorList>
            <consortium name="SYNGENTA / RWTH Aachen University"/>
        </authorList>
    </citation>
    <scope>NUCLEOTIDE SEQUENCE</scope>
</reference>
<gene>
    <name evidence="6" type="ORF">PPACK8108_LOCUS10596</name>
</gene>
<comment type="caution">
    <text evidence="6">The sequence shown here is derived from an EMBL/GenBank/DDBJ whole genome shotgun (WGS) entry which is preliminary data.</text>
</comment>
<dbReference type="InterPro" id="IPR051553">
    <property type="entry name" value="Ran_GTPase-activating"/>
</dbReference>
<feature type="repeat" description="RCC1" evidence="3">
    <location>
        <begin position="204"/>
        <end position="265"/>
    </location>
</feature>
<sequence length="716" mass="78285">MPPKGRQPNRSTKALGKTDEERQLNKAKSNDKKLNKPASKTTATANTISSSEMFIDPILQAETLAISTISPTKPSSLSPQSPSSFHKKPSTPRKRGRPPKLEDQNIQPSKKNKHTQNGHGALKPLFNSLSIRGTAFNPLPAPDPLFNIFNNDGDQEQFHINPRSTHKLNRFNFNRPDWLSKLLSDSKVDDVDISKKPDSKKMDRFLLMFGSGDMGQMGLGVEKLEDIKKPVIHELIESLKAGSELSAGPETVSCGGMHTLLVDGKGQVWSWGINDNAALGRKTEGIEGVEQEELESRPLRVEKLSEDDQSIFRAVRVEAGDSVSVAVSDRGELRAWGSFRSNDGILGFDGKVGSSTKQLVPTPVGNLTKHHISQVACGYDHVLALTTDGHVYSWGNGQQNQLGRKIIERRKKNGLVPERLSLKKIVLVGSGGSHSFAVNEAGEVFGWGLNTRGQLGISEDNKSSEEEIVSVPTLISSMSPSNHNGSRVVAIHGGDFHTLFLLSNGQVWGVGSYENGEVGLPKTHPAIVDVERQRLEGLKKKQDFLGTNLKKRREKFEAELKKFEARVEKDGDWSKEEIVSERPIWDEMTESMEVEQEAANLRLVPGQSINRPIRLDFSKEVIDISCGARHNLAVDADGNAYSWGLGQSNELGLGKDEDGEDIEMVETPKLLKSKALSANGVNGLGQIKVLKCEAGGTHSVLIGVSLINSKIVVNGK</sequence>
<dbReference type="SUPFAM" id="SSF50985">
    <property type="entry name" value="RCC1/BLIP-II"/>
    <property type="match status" value="1"/>
</dbReference>
<dbReference type="Proteomes" id="UP001153365">
    <property type="component" value="Unassembled WGS sequence"/>
</dbReference>
<evidence type="ECO:0000256" key="2">
    <source>
        <dbReference type="ARBA" id="ARBA00022737"/>
    </source>
</evidence>
<feature type="repeat" description="RCC1" evidence="3">
    <location>
        <begin position="389"/>
        <end position="441"/>
    </location>
</feature>
<dbReference type="PROSITE" id="PS00626">
    <property type="entry name" value="RCC1_2"/>
    <property type="match status" value="2"/>
</dbReference>
<dbReference type="Gene3D" id="2.130.10.30">
    <property type="entry name" value="Regulator of chromosome condensation 1/beta-lactamase-inhibitor protein II"/>
    <property type="match status" value="1"/>
</dbReference>
<feature type="region of interest" description="Disordered" evidence="4">
    <location>
        <begin position="1"/>
        <end position="52"/>
    </location>
</feature>
<feature type="repeat" description="RCC1" evidence="3">
    <location>
        <begin position="638"/>
        <end position="705"/>
    </location>
</feature>
<feature type="domain" description="RCC1-like" evidence="5">
    <location>
        <begin position="206"/>
        <end position="541"/>
    </location>
</feature>
<feature type="compositionally biased region" description="Polar residues" evidence="4">
    <location>
        <begin position="38"/>
        <end position="52"/>
    </location>
</feature>
<keyword evidence="1" id="KW-0344">Guanine-nucleotide releasing factor</keyword>
<protein>
    <submittedName>
        <fullName evidence="6">Regulator of chromosome condensation 1/beta-lactamase-inhibitor protein II</fullName>
    </submittedName>
</protein>